<feature type="non-terminal residue" evidence="1">
    <location>
        <position position="1"/>
    </location>
</feature>
<evidence type="ECO:0000313" key="1">
    <source>
        <dbReference type="EMBL" id="THG45485.1"/>
    </source>
</evidence>
<accession>A0AC61S3P8</accession>
<keyword evidence="2" id="KW-1185">Reference proteome</keyword>
<organism evidence="1 2">
    <name type="scientific">Muribaculum caecicola</name>
    <dbReference type="NCBI Taxonomy" id="3038144"/>
    <lineage>
        <taxon>Bacteria</taxon>
        <taxon>Pseudomonadati</taxon>
        <taxon>Bacteroidota</taxon>
        <taxon>Bacteroidia</taxon>
        <taxon>Bacteroidales</taxon>
        <taxon>Muribaculaceae</taxon>
        <taxon>Muribaculum</taxon>
    </lineage>
</organism>
<dbReference type="Proteomes" id="UP000305401">
    <property type="component" value="Unassembled WGS sequence"/>
</dbReference>
<sequence>VYVEKAMHDVFLKGFKVGHVGKSPACLLYTSLLSAQATAPVEVETAAILPCFWIYQKVGRAILQQSADNNPFKLWIDTYSDEAFEASTLRAIEICDELACNAGTETVKKMTEMFVLCTKLEWMFWDSAWTLEKWKI</sequence>
<comment type="caution">
    <text evidence="1">The sequence shown here is derived from an EMBL/GenBank/DDBJ whole genome shotgun (WGS) entry which is preliminary data.</text>
</comment>
<evidence type="ECO:0000313" key="2">
    <source>
        <dbReference type="Proteomes" id="UP000305401"/>
    </source>
</evidence>
<protein>
    <submittedName>
        <fullName evidence="1">Thiaminase II</fullName>
    </submittedName>
</protein>
<proteinExistence type="predicted"/>
<reference evidence="1" key="1">
    <citation type="submission" date="2019-04" db="EMBL/GenBank/DDBJ databases">
        <title>Microbes associate with the intestines of laboratory mice.</title>
        <authorList>
            <person name="Navarre W."/>
            <person name="Wong E."/>
            <person name="Huang K.C."/>
            <person name="Tropini C."/>
            <person name="Ng K."/>
            <person name="Yu B."/>
        </authorList>
    </citation>
    <scope>NUCLEOTIDE SEQUENCE</scope>
    <source>
        <strain evidence="1">NM86_A22</strain>
    </source>
</reference>
<name>A0AC61S3P8_9BACT</name>
<gene>
    <name evidence="1" type="ORF">E5990_08915</name>
</gene>
<dbReference type="EMBL" id="SSTG01000130">
    <property type="protein sequence ID" value="THG45485.1"/>
    <property type="molecule type" value="Genomic_DNA"/>
</dbReference>